<dbReference type="AlphaFoldDB" id="A0A852W800"/>
<proteinExistence type="predicted"/>
<sequence length="43" mass="4360">MPRLGEPADISALVLFLASPAASFVTGSEYVSDGGLLLGPALR</sequence>
<dbReference type="InterPro" id="IPR002347">
    <property type="entry name" value="SDR_fam"/>
</dbReference>
<dbReference type="EMBL" id="JACCCZ010000001">
    <property type="protein sequence ID" value="NYG02435.1"/>
    <property type="molecule type" value="Genomic_DNA"/>
</dbReference>
<gene>
    <name evidence="1" type="ORF">HDA37_002720</name>
</gene>
<organism evidence="1 2">
    <name type="scientific">Pseudonocardia alni</name>
    <name type="common">Amycolata alni</name>
    <dbReference type="NCBI Taxonomy" id="33907"/>
    <lineage>
        <taxon>Bacteria</taxon>
        <taxon>Bacillati</taxon>
        <taxon>Actinomycetota</taxon>
        <taxon>Actinomycetes</taxon>
        <taxon>Pseudonocardiales</taxon>
        <taxon>Pseudonocardiaceae</taxon>
        <taxon>Pseudonocardia</taxon>
    </lineage>
</organism>
<reference evidence="1 2" key="1">
    <citation type="submission" date="2020-07" db="EMBL/GenBank/DDBJ databases">
        <title>Sequencing the genomes of 1000 actinobacteria strains.</title>
        <authorList>
            <person name="Klenk H.-P."/>
        </authorList>
    </citation>
    <scope>NUCLEOTIDE SEQUENCE [LARGE SCALE GENOMIC DNA]</scope>
    <source>
        <strain evidence="1 2">DSM 44749</strain>
    </source>
</reference>
<comment type="caution">
    <text evidence="1">The sequence shown here is derived from an EMBL/GenBank/DDBJ whole genome shotgun (WGS) entry which is preliminary data.</text>
</comment>
<dbReference type="SUPFAM" id="SSF51735">
    <property type="entry name" value="NAD(P)-binding Rossmann-fold domains"/>
    <property type="match status" value="1"/>
</dbReference>
<protein>
    <submittedName>
        <fullName evidence="1">NAD(P)-dependent dehydrogenase (Short-subunit alcohol dehydrogenase family)</fullName>
    </submittedName>
</protein>
<dbReference type="Gene3D" id="3.40.50.720">
    <property type="entry name" value="NAD(P)-binding Rossmann-like Domain"/>
    <property type="match status" value="1"/>
</dbReference>
<evidence type="ECO:0000313" key="2">
    <source>
        <dbReference type="Proteomes" id="UP000549695"/>
    </source>
</evidence>
<accession>A0A852W800</accession>
<dbReference type="Pfam" id="PF13561">
    <property type="entry name" value="adh_short_C2"/>
    <property type="match status" value="1"/>
</dbReference>
<dbReference type="InterPro" id="IPR036291">
    <property type="entry name" value="NAD(P)-bd_dom_sf"/>
</dbReference>
<keyword evidence="2" id="KW-1185">Reference proteome</keyword>
<dbReference type="Proteomes" id="UP000549695">
    <property type="component" value="Unassembled WGS sequence"/>
</dbReference>
<evidence type="ECO:0000313" key="1">
    <source>
        <dbReference type="EMBL" id="NYG02435.1"/>
    </source>
</evidence>
<name>A0A852W800_PSEA5</name>